<accession>A0ABU0G0W5</accession>
<comment type="caution">
    <text evidence="2">The sequence shown here is derived from an EMBL/GenBank/DDBJ whole genome shotgun (WGS) entry which is preliminary data.</text>
</comment>
<protein>
    <recommendedName>
        <fullName evidence="1">DUF4183 domain-containing protein</fullName>
    </recommendedName>
</protein>
<dbReference type="Proteomes" id="UP001242313">
    <property type="component" value="Unassembled WGS sequence"/>
</dbReference>
<gene>
    <name evidence="2" type="ORF">J2S25_003436</name>
</gene>
<reference evidence="2 3" key="1">
    <citation type="submission" date="2023-07" db="EMBL/GenBank/DDBJ databases">
        <title>Genomic Encyclopedia of Type Strains, Phase IV (KMG-IV): sequencing the most valuable type-strain genomes for metagenomic binning, comparative biology and taxonomic classification.</title>
        <authorList>
            <person name="Goeker M."/>
        </authorList>
    </citation>
    <scope>NUCLEOTIDE SEQUENCE [LARGE SCALE GENOMIC DNA]</scope>
    <source>
        <strain evidence="2 3">DSM 19598</strain>
    </source>
</reference>
<evidence type="ECO:0000313" key="2">
    <source>
        <dbReference type="EMBL" id="MDQ0415209.1"/>
    </source>
</evidence>
<feature type="domain" description="DUF4183" evidence="1">
    <location>
        <begin position="56"/>
        <end position="128"/>
    </location>
</feature>
<dbReference type="RefSeq" id="WP_307192455.1">
    <property type="nucleotide sequence ID" value="NZ_JAUSUN010000028.1"/>
</dbReference>
<organism evidence="2 3">
    <name type="scientific">Mesobacillus stamsii</name>
    <dbReference type="NCBI Taxonomy" id="225347"/>
    <lineage>
        <taxon>Bacteria</taxon>
        <taxon>Bacillati</taxon>
        <taxon>Bacillota</taxon>
        <taxon>Bacilli</taxon>
        <taxon>Bacillales</taxon>
        <taxon>Bacillaceae</taxon>
        <taxon>Mesobacillus</taxon>
    </lineage>
</organism>
<sequence>MIAKKEITKVNPGINHCCHHCDHCSQIFPPKWLIELLLASQCKQEKVLKTDLLQYNAVSDGKKFIYTDSDEELDYGKTGILDPKEVSFYNLFINGVLQPATLYTVSKGVLALNCSEPPIAGAVIILQFVKVIG</sequence>
<keyword evidence="3" id="KW-1185">Reference proteome</keyword>
<dbReference type="Pfam" id="PF13799">
    <property type="entry name" value="DUF4183"/>
    <property type="match status" value="1"/>
</dbReference>
<evidence type="ECO:0000313" key="3">
    <source>
        <dbReference type="Proteomes" id="UP001242313"/>
    </source>
</evidence>
<dbReference type="InterPro" id="IPR025237">
    <property type="entry name" value="DUF4183"/>
</dbReference>
<proteinExistence type="predicted"/>
<dbReference type="EMBL" id="JAUSUN010000028">
    <property type="protein sequence ID" value="MDQ0415209.1"/>
    <property type="molecule type" value="Genomic_DNA"/>
</dbReference>
<evidence type="ECO:0000259" key="1">
    <source>
        <dbReference type="Pfam" id="PF13799"/>
    </source>
</evidence>
<name>A0ABU0G0W5_9BACI</name>